<dbReference type="Proteomes" id="UP000796761">
    <property type="component" value="Unassembled WGS sequence"/>
</dbReference>
<accession>A0A8K1FYX9</accession>
<feature type="domain" description="Reverse transcriptase" evidence="1">
    <location>
        <begin position="143"/>
        <end position="240"/>
    </location>
</feature>
<name>A0A8K1FYX9_9PASS</name>
<dbReference type="EMBL" id="SWJQ01001291">
    <property type="protein sequence ID" value="TRZ08618.1"/>
    <property type="molecule type" value="Genomic_DNA"/>
</dbReference>
<sequence length="243" mass="28001">MECLLLEAISTHVEDRKVIRSSKHGFTKGKSCLTNPIAFYDETTTWIDEERTVDIVYFYFSKAFDTVSENMLLGKLRKCGLDEWTVRWIENWLNSRSWSLFLQFQNVITGTSKFPYELPIITFSQTAITLEAKCPVHGEVHYRNYRPVSLTSVPLKVMEKIILAVIEKHLRDDAVIGHSQHGFMRGKSLLSNLICFYEKVTHLVDQGKPVDVIFSDFSKAFDTVSHSILLDKMSSTQLDKHIM</sequence>
<dbReference type="OrthoDB" id="416454at2759"/>
<dbReference type="InterPro" id="IPR000477">
    <property type="entry name" value="RT_dom"/>
</dbReference>
<protein>
    <recommendedName>
        <fullName evidence="1">Reverse transcriptase domain-containing protein</fullName>
    </recommendedName>
</protein>
<dbReference type="PANTHER" id="PTHR33332">
    <property type="entry name" value="REVERSE TRANSCRIPTASE DOMAIN-CONTAINING PROTEIN"/>
    <property type="match status" value="1"/>
</dbReference>
<dbReference type="Pfam" id="PF00078">
    <property type="entry name" value="RVT_1"/>
    <property type="match status" value="1"/>
</dbReference>
<dbReference type="AlphaFoldDB" id="A0A8K1FYX9"/>
<reference evidence="2" key="1">
    <citation type="submission" date="2019-04" db="EMBL/GenBank/DDBJ databases">
        <title>Genome assembly of Zosterops borbonicus 15179.</title>
        <authorList>
            <person name="Leroy T."/>
            <person name="Anselmetti Y."/>
            <person name="Tilak M.-K."/>
            <person name="Nabholz B."/>
        </authorList>
    </citation>
    <scope>NUCLEOTIDE SEQUENCE</scope>
    <source>
        <strain evidence="2">HGM_15179</strain>
        <tissue evidence="2">Muscle</tissue>
    </source>
</reference>
<evidence type="ECO:0000313" key="3">
    <source>
        <dbReference type="Proteomes" id="UP000796761"/>
    </source>
</evidence>
<evidence type="ECO:0000313" key="2">
    <source>
        <dbReference type="EMBL" id="TRZ08618.1"/>
    </source>
</evidence>
<gene>
    <name evidence="2" type="ORF">HGM15179_018489</name>
</gene>
<keyword evidence="3" id="KW-1185">Reference proteome</keyword>
<proteinExistence type="predicted"/>
<comment type="caution">
    <text evidence="2">The sequence shown here is derived from an EMBL/GenBank/DDBJ whole genome shotgun (WGS) entry which is preliminary data.</text>
</comment>
<evidence type="ECO:0000259" key="1">
    <source>
        <dbReference type="Pfam" id="PF00078"/>
    </source>
</evidence>
<organism evidence="2 3">
    <name type="scientific">Zosterops borbonicus</name>
    <dbReference type="NCBI Taxonomy" id="364589"/>
    <lineage>
        <taxon>Eukaryota</taxon>
        <taxon>Metazoa</taxon>
        <taxon>Chordata</taxon>
        <taxon>Craniata</taxon>
        <taxon>Vertebrata</taxon>
        <taxon>Euteleostomi</taxon>
        <taxon>Archelosauria</taxon>
        <taxon>Archosauria</taxon>
        <taxon>Dinosauria</taxon>
        <taxon>Saurischia</taxon>
        <taxon>Theropoda</taxon>
        <taxon>Coelurosauria</taxon>
        <taxon>Aves</taxon>
        <taxon>Neognathae</taxon>
        <taxon>Neoaves</taxon>
        <taxon>Telluraves</taxon>
        <taxon>Australaves</taxon>
        <taxon>Passeriformes</taxon>
        <taxon>Sylvioidea</taxon>
        <taxon>Zosteropidae</taxon>
        <taxon>Zosterops</taxon>
    </lineage>
</organism>